<dbReference type="InterPro" id="IPR010982">
    <property type="entry name" value="Lambda_DNA-bd_dom_sf"/>
</dbReference>
<feature type="domain" description="HTH cro/C1-type" evidence="1">
    <location>
        <begin position="60"/>
        <end position="102"/>
    </location>
</feature>
<comment type="caution">
    <text evidence="2">The sequence shown here is derived from an EMBL/GenBank/DDBJ whole genome shotgun (WGS) entry which is preliminary data.</text>
</comment>
<dbReference type="InterPro" id="IPR001387">
    <property type="entry name" value="Cro/C1-type_HTH"/>
</dbReference>
<evidence type="ECO:0000313" key="2">
    <source>
        <dbReference type="EMBL" id="MBH1941287.1"/>
    </source>
</evidence>
<proteinExistence type="predicted"/>
<keyword evidence="3" id="KW-1185">Reference proteome</keyword>
<evidence type="ECO:0000259" key="1">
    <source>
        <dbReference type="Pfam" id="PF13443"/>
    </source>
</evidence>
<dbReference type="EMBL" id="JAEAGR010000010">
    <property type="protein sequence ID" value="MBH1941287.1"/>
    <property type="molecule type" value="Genomic_DNA"/>
</dbReference>
<dbReference type="Gene3D" id="1.10.260.40">
    <property type="entry name" value="lambda repressor-like DNA-binding domains"/>
    <property type="match status" value="1"/>
</dbReference>
<accession>A0A8J7HCT6</accession>
<dbReference type="SUPFAM" id="SSF47413">
    <property type="entry name" value="lambda repressor-like DNA-binding domains"/>
    <property type="match status" value="1"/>
</dbReference>
<reference evidence="2" key="1">
    <citation type="submission" date="2020-12" db="EMBL/GenBank/DDBJ databases">
        <title>M. sibirica DSM 26468T genome.</title>
        <authorList>
            <person name="Thieme N."/>
            <person name="Rettenmaier R."/>
            <person name="Zverlov V."/>
            <person name="Liebl W."/>
        </authorList>
    </citation>
    <scope>NUCLEOTIDE SEQUENCE</scope>
    <source>
        <strain evidence="2">DSM 26468</strain>
    </source>
</reference>
<protein>
    <recommendedName>
        <fullName evidence="1">HTH cro/C1-type domain-containing protein</fullName>
    </recommendedName>
</protein>
<dbReference type="Proteomes" id="UP000623269">
    <property type="component" value="Unassembled WGS sequence"/>
</dbReference>
<dbReference type="GO" id="GO:0003677">
    <property type="term" value="F:DNA binding"/>
    <property type="evidence" value="ECO:0007669"/>
    <property type="project" value="InterPro"/>
</dbReference>
<sequence length="169" mass="18952">MERGFAGCVLFRNAASNIVFEAHYSSDIKDKPNQANMIKQYNTELLNVARMLPVTFSGTLNALIDWSGMTEEELAGAASISEKTIQRLRNAEPDNVTIETVVQLSIGMQLPPVLSTCLLKASGKSFMMTEQHIMYQFLLNTCYTKSIHECNDMLEAQNLKQLGRQNRIT</sequence>
<dbReference type="Pfam" id="PF13443">
    <property type="entry name" value="HTH_26"/>
    <property type="match status" value="1"/>
</dbReference>
<gene>
    <name evidence="2" type="ORF">I5677_10315</name>
</gene>
<evidence type="ECO:0000313" key="3">
    <source>
        <dbReference type="Proteomes" id="UP000623269"/>
    </source>
</evidence>
<organism evidence="2 3">
    <name type="scientific">Mobilitalea sibirica</name>
    <dbReference type="NCBI Taxonomy" id="1462919"/>
    <lineage>
        <taxon>Bacteria</taxon>
        <taxon>Bacillati</taxon>
        <taxon>Bacillota</taxon>
        <taxon>Clostridia</taxon>
        <taxon>Lachnospirales</taxon>
        <taxon>Lachnospiraceae</taxon>
        <taxon>Mobilitalea</taxon>
    </lineage>
</organism>
<dbReference type="AlphaFoldDB" id="A0A8J7HCT6"/>
<name>A0A8J7HCT6_9FIRM</name>
<dbReference type="RefSeq" id="WP_197661506.1">
    <property type="nucleotide sequence ID" value="NZ_JAEAGR010000010.1"/>
</dbReference>